<proteinExistence type="predicted"/>
<reference evidence="2" key="1">
    <citation type="submission" date="2016-03" db="EMBL/GenBank/DDBJ databases">
        <title>Draft genome sequence of Rosellinia necatrix.</title>
        <authorList>
            <person name="Kanematsu S."/>
        </authorList>
    </citation>
    <scope>NUCLEOTIDE SEQUENCE [LARGE SCALE GENOMIC DNA]</scope>
    <source>
        <strain evidence="2">W97</strain>
    </source>
</reference>
<dbReference type="InterPro" id="IPR052741">
    <property type="entry name" value="Mitochondrial_HTD2"/>
</dbReference>
<keyword evidence="3" id="KW-1185">Reference proteome</keyword>
<dbReference type="Gene3D" id="3.10.129.10">
    <property type="entry name" value="Hotdog Thioesterase"/>
    <property type="match status" value="1"/>
</dbReference>
<dbReference type="OMA" id="IRVPHQP"/>
<dbReference type="AlphaFoldDB" id="A0A1W2TEI2"/>
<accession>A0A1W2TEI2</accession>
<dbReference type="PANTHER" id="PTHR28152">
    <property type="entry name" value="HYDROXYACYL-THIOESTER DEHYDRATASE TYPE 2, MITOCHONDRIAL"/>
    <property type="match status" value="1"/>
</dbReference>
<dbReference type="GO" id="GO:0005739">
    <property type="term" value="C:mitochondrion"/>
    <property type="evidence" value="ECO:0007669"/>
    <property type="project" value="TreeGrafter"/>
</dbReference>
<name>A0A1W2TEI2_ROSNE</name>
<dbReference type="PANTHER" id="PTHR28152:SF1">
    <property type="entry name" value="HYDROXYACYL-THIOESTER DEHYDRATASE TYPE 2, MITOCHONDRIAL"/>
    <property type="match status" value="1"/>
</dbReference>
<evidence type="ECO:0000313" key="2">
    <source>
        <dbReference type="EMBL" id="GAP86443.1"/>
    </source>
</evidence>
<dbReference type="GO" id="GO:0019171">
    <property type="term" value="F:(3R)-hydroxyacyl-[acyl-carrier-protein] dehydratase activity"/>
    <property type="evidence" value="ECO:0007669"/>
    <property type="project" value="TreeGrafter"/>
</dbReference>
<evidence type="ECO:0000313" key="3">
    <source>
        <dbReference type="Proteomes" id="UP000054516"/>
    </source>
</evidence>
<dbReference type="InterPro" id="IPR029069">
    <property type="entry name" value="HotDog_dom_sf"/>
</dbReference>
<evidence type="ECO:0000256" key="1">
    <source>
        <dbReference type="SAM" id="MobiDB-lite"/>
    </source>
</evidence>
<organism evidence="2">
    <name type="scientific">Rosellinia necatrix</name>
    <name type="common">White root-rot fungus</name>
    <dbReference type="NCBI Taxonomy" id="77044"/>
    <lineage>
        <taxon>Eukaryota</taxon>
        <taxon>Fungi</taxon>
        <taxon>Dikarya</taxon>
        <taxon>Ascomycota</taxon>
        <taxon>Pezizomycotina</taxon>
        <taxon>Sordariomycetes</taxon>
        <taxon>Xylariomycetidae</taxon>
        <taxon>Xylariales</taxon>
        <taxon>Xylariaceae</taxon>
        <taxon>Rosellinia</taxon>
    </lineage>
</organism>
<dbReference type="SUPFAM" id="SSF54637">
    <property type="entry name" value="Thioesterase/thiol ester dehydrase-isomerase"/>
    <property type="match status" value="1"/>
</dbReference>
<dbReference type="Proteomes" id="UP000054516">
    <property type="component" value="Unassembled WGS sequence"/>
</dbReference>
<feature type="region of interest" description="Disordered" evidence="1">
    <location>
        <begin position="31"/>
        <end position="63"/>
    </location>
</feature>
<feature type="compositionally biased region" description="Basic and acidic residues" evidence="1">
    <location>
        <begin position="54"/>
        <end position="63"/>
    </location>
</feature>
<protein>
    <submittedName>
        <fullName evidence="2">Putative hydroxyacyl-thioester dehydratase-like protein</fullName>
    </submittedName>
</protein>
<gene>
    <name evidence="2" type="ORF">SAMD00023353_1901390</name>
</gene>
<dbReference type="STRING" id="77044.A0A1W2TEI2"/>
<dbReference type="EMBL" id="DF977464">
    <property type="protein sequence ID" value="GAP86443.1"/>
    <property type="molecule type" value="Genomic_DNA"/>
</dbReference>
<dbReference type="OrthoDB" id="3257538at2759"/>
<sequence length="448" mass="50054">MRGGLTRLNRRLTRPLRNDLIRWQTPRLPSSPAAWRRPYSTPTLPVAPNPDAPNPDRDLGAEGPDITDKLPDIGAIRAEMLARPPQLHHDVMSPMNSRLLDTVLSDCLQQGEHGIRQLRAMPRSGDHRTPAFPDLDKPRAIPPGHHLVYFPLAARLSELSADGADAYHSPPRGTPFTRRVWAGGSVRGVQGLPLDLRPAVCLERVADVRLRGGPGSEKIHVDVLREYVTAADFRARFDEGGMRLRPRDGDSAGPSRHALTGLTEVRTLVFMRELSHAEKRIQVDGKQKIIRHTKIPDFSVVVTPSSSLLFHYSALSYNAHRIHLDRSYCREVEGHPDLLVHGPLTLTLMLTLLWQQQPEPRRGHQVYIDSVEYSNLAPLYTGQPMRICLARQKTQANAGSTGPKEQELGGKKWDIWIENEKGGLCVKGTAETVEARMLDEPPSRDCRV</sequence>